<dbReference type="RefSeq" id="WP_071064970.1">
    <property type="nucleotide sequence ID" value="NZ_MAXA01000224.1"/>
</dbReference>
<comment type="caution">
    <text evidence="2">The sequence shown here is derived from an EMBL/GenBank/DDBJ whole genome shotgun (WGS) entry which is preliminary data.</text>
</comment>
<protein>
    <recommendedName>
        <fullName evidence="1">Polysaccharide lyase 14 domain-containing protein</fullName>
    </recommendedName>
</protein>
<dbReference type="Proteomes" id="UP000179769">
    <property type="component" value="Unassembled WGS sequence"/>
</dbReference>
<evidence type="ECO:0000259" key="1">
    <source>
        <dbReference type="Pfam" id="PF21294"/>
    </source>
</evidence>
<dbReference type="PANTHER" id="PTHR40124">
    <property type="match status" value="1"/>
</dbReference>
<keyword evidence="3" id="KW-1185">Reference proteome</keyword>
<feature type="domain" description="Polysaccharide lyase 14" evidence="1">
    <location>
        <begin position="139"/>
        <end position="304"/>
    </location>
</feature>
<dbReference type="Gene3D" id="2.60.120.200">
    <property type="match status" value="1"/>
</dbReference>
<sequence length="325" mass="35070">MSGPGRPGEAGPDRRGWTRRALLASSLGAFALAGTGCGLVSDDQPFDPASEILPPDTAAPVAAPATTAAARRTLADPAAAKEFFGKDLVARSRSSFGLDRAEIMASDDPRFPKFLRISLPVDAMNPADARIYGDGPTYGGTQVFVDHTLRSPYELYMRYYLRFPEGFAFGKGGRLPGFFGTIVKNRQRTETLRSGLATRFAWRDGDEGIVYANTARTDHPINVIGKGAWHWPAGRWICVEQGVKLNFEGFADGVLLVWLDGQLVHKEQSFNPRISNDLRIGGILVTATFGDGGTSFAPTSPQTMDLAGFTYGTARLNPLPKPEAT</sequence>
<accession>A0A1S1Q210</accession>
<dbReference type="OrthoDB" id="7552220at2"/>
<gene>
    <name evidence="2" type="ORF">BBK14_04955</name>
</gene>
<proteinExistence type="predicted"/>
<dbReference type="EMBL" id="MAXA01000224">
    <property type="protein sequence ID" value="OHV27225.1"/>
    <property type="molecule type" value="Genomic_DNA"/>
</dbReference>
<name>A0A1S1Q210_9ACTN</name>
<dbReference type="AlphaFoldDB" id="A0A1S1Q210"/>
<dbReference type="Pfam" id="PF21294">
    <property type="entry name" value="Polysacc_lyase_14"/>
    <property type="match status" value="1"/>
</dbReference>
<dbReference type="PANTHER" id="PTHR40124:SF1">
    <property type="entry name" value="DISAGGREGATASE RELATED REPEAT PROTEIN"/>
    <property type="match status" value="1"/>
</dbReference>
<evidence type="ECO:0000313" key="3">
    <source>
        <dbReference type="Proteomes" id="UP000179769"/>
    </source>
</evidence>
<evidence type="ECO:0000313" key="2">
    <source>
        <dbReference type="EMBL" id="OHV27225.1"/>
    </source>
</evidence>
<organism evidence="2 3">
    <name type="scientific">Parafrankia soli</name>
    <dbReference type="NCBI Taxonomy" id="2599596"/>
    <lineage>
        <taxon>Bacteria</taxon>
        <taxon>Bacillati</taxon>
        <taxon>Actinomycetota</taxon>
        <taxon>Actinomycetes</taxon>
        <taxon>Frankiales</taxon>
        <taxon>Frankiaceae</taxon>
        <taxon>Parafrankia</taxon>
    </lineage>
</organism>
<dbReference type="InterPro" id="IPR048958">
    <property type="entry name" value="Polysacc_lyase_14"/>
</dbReference>
<reference evidence="3" key="1">
    <citation type="submission" date="2016-07" db="EMBL/GenBank/DDBJ databases">
        <title>Frankia sp. NRRL B-16219 Genome sequencing.</title>
        <authorList>
            <person name="Ghodhbane-Gtari F."/>
            <person name="Swanson E."/>
            <person name="Gueddou A."/>
            <person name="Louati M."/>
            <person name="Nouioui I."/>
            <person name="Hezbri K."/>
            <person name="Abebe-Akele F."/>
            <person name="Simpson S."/>
            <person name="Morris K."/>
            <person name="Thomas K."/>
            <person name="Gtari M."/>
            <person name="Tisa L.S."/>
        </authorList>
    </citation>
    <scope>NUCLEOTIDE SEQUENCE [LARGE SCALE GENOMIC DNA]</scope>
    <source>
        <strain evidence="3">NRRL B-16219</strain>
    </source>
</reference>